<dbReference type="RefSeq" id="WP_262684478.1">
    <property type="nucleotide sequence ID" value="NZ_JAOQIO010000038.1"/>
</dbReference>
<name>A0ABT2UEU9_9BACL</name>
<feature type="transmembrane region" description="Helical" evidence="12">
    <location>
        <begin position="310"/>
        <end position="336"/>
    </location>
</feature>
<keyword evidence="4" id="KW-1003">Cell membrane</keyword>
<keyword evidence="16" id="KW-1185">Reference proteome</keyword>
<keyword evidence="10" id="KW-0902">Two-component regulatory system</keyword>
<comment type="caution">
    <text evidence="15">The sequence shown here is derived from an EMBL/GenBank/DDBJ whole genome shotgun (WGS) entry which is preliminary data.</text>
</comment>
<keyword evidence="7" id="KW-0547">Nucleotide-binding</keyword>
<dbReference type="Pfam" id="PF02518">
    <property type="entry name" value="HATPase_c"/>
    <property type="match status" value="1"/>
</dbReference>
<organism evidence="15 16">
    <name type="scientific">Paenibacillus baimaensis</name>
    <dbReference type="NCBI Taxonomy" id="2982185"/>
    <lineage>
        <taxon>Bacteria</taxon>
        <taxon>Bacillati</taxon>
        <taxon>Bacillota</taxon>
        <taxon>Bacilli</taxon>
        <taxon>Bacillales</taxon>
        <taxon>Paenibacillaceae</taxon>
        <taxon>Paenibacillus</taxon>
    </lineage>
</organism>
<evidence type="ECO:0000256" key="8">
    <source>
        <dbReference type="ARBA" id="ARBA00022777"/>
    </source>
</evidence>
<dbReference type="InterPro" id="IPR005467">
    <property type="entry name" value="His_kinase_dom"/>
</dbReference>
<dbReference type="SMART" id="SM00304">
    <property type="entry name" value="HAMP"/>
    <property type="match status" value="1"/>
</dbReference>
<evidence type="ECO:0000259" key="14">
    <source>
        <dbReference type="PROSITE" id="PS50885"/>
    </source>
</evidence>
<evidence type="ECO:0000256" key="12">
    <source>
        <dbReference type="SAM" id="Phobius"/>
    </source>
</evidence>
<comment type="catalytic activity">
    <reaction evidence="1">
        <text>ATP + protein L-histidine = ADP + protein N-phospho-L-histidine.</text>
        <dbReference type="EC" id="2.7.13.3"/>
    </reaction>
</comment>
<evidence type="ECO:0000256" key="7">
    <source>
        <dbReference type="ARBA" id="ARBA00022741"/>
    </source>
</evidence>
<feature type="domain" description="Histidine kinase" evidence="13">
    <location>
        <begin position="489"/>
        <end position="599"/>
    </location>
</feature>
<evidence type="ECO:0000256" key="9">
    <source>
        <dbReference type="ARBA" id="ARBA00022840"/>
    </source>
</evidence>
<dbReference type="PROSITE" id="PS50109">
    <property type="entry name" value="HIS_KIN"/>
    <property type="match status" value="1"/>
</dbReference>
<dbReference type="Proteomes" id="UP001652445">
    <property type="component" value="Unassembled WGS sequence"/>
</dbReference>
<dbReference type="SUPFAM" id="SSF55874">
    <property type="entry name" value="ATPase domain of HSP90 chaperone/DNA topoisomerase II/histidine kinase"/>
    <property type="match status" value="1"/>
</dbReference>
<keyword evidence="5" id="KW-0597">Phosphoprotein</keyword>
<evidence type="ECO:0000256" key="2">
    <source>
        <dbReference type="ARBA" id="ARBA00004651"/>
    </source>
</evidence>
<evidence type="ECO:0000256" key="6">
    <source>
        <dbReference type="ARBA" id="ARBA00022679"/>
    </source>
</evidence>
<dbReference type="GO" id="GO:0016301">
    <property type="term" value="F:kinase activity"/>
    <property type="evidence" value="ECO:0007669"/>
    <property type="project" value="UniProtKB-KW"/>
</dbReference>
<keyword evidence="12" id="KW-1133">Transmembrane helix</keyword>
<keyword evidence="9" id="KW-0067">ATP-binding</keyword>
<dbReference type="PRINTS" id="PR00344">
    <property type="entry name" value="BCTRLSENSOR"/>
</dbReference>
<feature type="transmembrane region" description="Helical" evidence="12">
    <location>
        <begin position="27"/>
        <end position="46"/>
    </location>
</feature>
<dbReference type="PANTHER" id="PTHR34220">
    <property type="entry name" value="SENSOR HISTIDINE KINASE YPDA"/>
    <property type="match status" value="1"/>
</dbReference>
<evidence type="ECO:0000256" key="4">
    <source>
        <dbReference type="ARBA" id="ARBA00022475"/>
    </source>
</evidence>
<evidence type="ECO:0000259" key="13">
    <source>
        <dbReference type="PROSITE" id="PS50109"/>
    </source>
</evidence>
<evidence type="ECO:0000256" key="3">
    <source>
        <dbReference type="ARBA" id="ARBA00012438"/>
    </source>
</evidence>
<dbReference type="PROSITE" id="PS50885">
    <property type="entry name" value="HAMP"/>
    <property type="match status" value="1"/>
</dbReference>
<dbReference type="InterPro" id="IPR036890">
    <property type="entry name" value="HATPase_C_sf"/>
</dbReference>
<sequence length="614" mass="70946">MNHLLRSLAATVMKVHGNTKLKYKLMLAYSLVFTVSILSVGFTAYYQSRDFMTNSEKNAAAQSMVQLHNAIDSFLEIYFNKSEMVFFNLQLQKHLSTYQEDIDDLVYAHKDINDIVKQIINDVKRPYLKNSYYFGGNIQLLLYTKNSSLFSDGQTIFNYDDIKDMAWNRTMLETDTYFIWESRVKFGDQYYVALNRRLIDFGTSKDLGVMRLLIPVERIQNIIAKSIENSDYQLIYTDEEDRMITSYGPMIAQLPGLRERVKQVPLDSGVSESIIDGSRYLSGAMKSEITGWKLTYFTHKNNITDKVNRISYSIIVSILVSIVLCIFIALLISAYMTQRIDVLVSKTNKAKQGNLIITDVIRGNDEIGQLDKNFNSMIEQIHNLIEVEYKSKILLNHTKFELLQEQINPHLHYNTLAMIASLAKKSNQTEIYEVTNHLIRFYKNMLNKGKLIISLAAEFEIIRHYLELSKFVYSLDIDVMFEVEDDIMDYYSIKMLLQPLVENAIFHGIMPSKKGTIVIGGREVEKGIELYVSDDGAGLPEHMIDYIRNLTTDTDEKHGYGLTNVVRRFQLFFGDSFSFECESSQGMGTTFVVRIPKFTENEIKLFLKEKYLYS</sequence>
<keyword evidence="11 12" id="KW-0472">Membrane</keyword>
<dbReference type="SMART" id="SM00387">
    <property type="entry name" value="HATPase_c"/>
    <property type="match status" value="1"/>
</dbReference>
<proteinExistence type="predicted"/>
<evidence type="ECO:0000256" key="1">
    <source>
        <dbReference type="ARBA" id="ARBA00000085"/>
    </source>
</evidence>
<dbReference type="Gene3D" id="3.30.565.10">
    <property type="entry name" value="Histidine kinase-like ATPase, C-terminal domain"/>
    <property type="match status" value="1"/>
</dbReference>
<dbReference type="EC" id="2.7.13.3" evidence="3"/>
<dbReference type="EMBL" id="JAOQIO010000038">
    <property type="protein sequence ID" value="MCU6793172.1"/>
    <property type="molecule type" value="Genomic_DNA"/>
</dbReference>
<dbReference type="InterPro" id="IPR003594">
    <property type="entry name" value="HATPase_dom"/>
</dbReference>
<dbReference type="InterPro" id="IPR004358">
    <property type="entry name" value="Sig_transdc_His_kin-like_C"/>
</dbReference>
<dbReference type="InterPro" id="IPR050640">
    <property type="entry name" value="Bact_2-comp_sensor_kinase"/>
</dbReference>
<evidence type="ECO:0000313" key="16">
    <source>
        <dbReference type="Proteomes" id="UP001652445"/>
    </source>
</evidence>
<dbReference type="CDD" id="cd06225">
    <property type="entry name" value="HAMP"/>
    <property type="match status" value="1"/>
</dbReference>
<keyword evidence="6" id="KW-0808">Transferase</keyword>
<dbReference type="PANTHER" id="PTHR34220:SF7">
    <property type="entry name" value="SENSOR HISTIDINE KINASE YPDA"/>
    <property type="match status" value="1"/>
</dbReference>
<dbReference type="InterPro" id="IPR010559">
    <property type="entry name" value="Sig_transdc_His_kin_internal"/>
</dbReference>
<dbReference type="Pfam" id="PF06580">
    <property type="entry name" value="His_kinase"/>
    <property type="match status" value="1"/>
</dbReference>
<evidence type="ECO:0000256" key="5">
    <source>
        <dbReference type="ARBA" id="ARBA00022553"/>
    </source>
</evidence>
<evidence type="ECO:0000313" key="15">
    <source>
        <dbReference type="EMBL" id="MCU6793172.1"/>
    </source>
</evidence>
<comment type="subcellular location">
    <subcellularLocation>
        <location evidence="2">Cell membrane</location>
        <topology evidence="2">Multi-pass membrane protein</topology>
    </subcellularLocation>
</comment>
<evidence type="ECO:0000256" key="10">
    <source>
        <dbReference type="ARBA" id="ARBA00023012"/>
    </source>
</evidence>
<reference evidence="15 16" key="1">
    <citation type="submission" date="2022-09" db="EMBL/GenBank/DDBJ databases">
        <authorList>
            <person name="Han X.L."/>
            <person name="Wang Q."/>
            <person name="Lu T."/>
        </authorList>
    </citation>
    <scope>NUCLEOTIDE SEQUENCE [LARGE SCALE GENOMIC DNA]</scope>
    <source>
        <strain evidence="15 16">WQ 127069</strain>
    </source>
</reference>
<evidence type="ECO:0000256" key="11">
    <source>
        <dbReference type="ARBA" id="ARBA00023136"/>
    </source>
</evidence>
<protein>
    <recommendedName>
        <fullName evidence="3">histidine kinase</fullName>
        <ecNumber evidence="3">2.7.13.3</ecNumber>
    </recommendedName>
</protein>
<dbReference type="InterPro" id="IPR003660">
    <property type="entry name" value="HAMP_dom"/>
</dbReference>
<keyword evidence="12" id="KW-0812">Transmembrane</keyword>
<keyword evidence="8 15" id="KW-0418">Kinase</keyword>
<gene>
    <name evidence="15" type="ORF">OB236_13700</name>
</gene>
<dbReference type="Gene3D" id="6.10.340.10">
    <property type="match status" value="1"/>
</dbReference>
<dbReference type="SUPFAM" id="SSF158472">
    <property type="entry name" value="HAMP domain-like"/>
    <property type="match status" value="1"/>
</dbReference>
<feature type="domain" description="HAMP" evidence="14">
    <location>
        <begin position="334"/>
        <end position="386"/>
    </location>
</feature>
<accession>A0ABT2UEU9</accession>